<comment type="caution">
    <text evidence="3">The sequence shown here is derived from an EMBL/GenBank/DDBJ whole genome shotgun (WGS) entry which is preliminary data.</text>
</comment>
<feature type="region of interest" description="Disordered" evidence="1">
    <location>
        <begin position="82"/>
        <end position="113"/>
    </location>
</feature>
<dbReference type="AlphaFoldDB" id="A0A3D9SXD0"/>
<dbReference type="Pfam" id="PF19559">
    <property type="entry name" value="DUF6081"/>
    <property type="match status" value="1"/>
</dbReference>
<evidence type="ECO:0000313" key="3">
    <source>
        <dbReference type="EMBL" id="REE96261.1"/>
    </source>
</evidence>
<name>A0A3D9SXD0_9ACTN</name>
<evidence type="ECO:0000256" key="1">
    <source>
        <dbReference type="SAM" id="MobiDB-lite"/>
    </source>
</evidence>
<dbReference type="Proteomes" id="UP000256661">
    <property type="component" value="Unassembled WGS sequence"/>
</dbReference>
<accession>A0A3D9SXD0</accession>
<dbReference type="RefSeq" id="WP_116021937.1">
    <property type="nucleotide sequence ID" value="NZ_QTTT01000001.1"/>
</dbReference>
<evidence type="ECO:0008006" key="5">
    <source>
        <dbReference type="Google" id="ProtNLM"/>
    </source>
</evidence>
<dbReference type="InterPro" id="IPR045727">
    <property type="entry name" value="DUF6081"/>
</dbReference>
<reference evidence="3 4" key="1">
    <citation type="submission" date="2018-08" db="EMBL/GenBank/DDBJ databases">
        <title>Sequencing the genomes of 1000 actinobacteria strains.</title>
        <authorList>
            <person name="Klenk H.-P."/>
        </authorList>
    </citation>
    <scope>NUCLEOTIDE SEQUENCE [LARGE SCALE GENOMIC DNA]</scope>
    <source>
        <strain evidence="3 4">DSM 43927</strain>
    </source>
</reference>
<keyword evidence="4" id="KW-1185">Reference proteome</keyword>
<proteinExistence type="predicted"/>
<protein>
    <recommendedName>
        <fullName evidence="5">Polysaccharide lyase-like protein</fullName>
    </recommendedName>
</protein>
<gene>
    <name evidence="3" type="ORF">DFJ69_1691</name>
</gene>
<sequence length="363" mass="39110">MTGRVAIIGRRGTAVSAVAATVVLAAFGGTAAAAPSAPAETTRVLFRDDFTSGFDTSSKWMLQPTKTPTGTLAHGDGVAITSGDGLTVTPTGRNPRTGEPAFASTNGQDSTEWGGGTSDHLKWLAQPRESSVNGFPVPEQGSLTCTSRMGVRTLGVDRHPFGRAAVSDPQSDPRLASATLISVDHENHSVANFSVTNTQIFAVYERLRVDEHSDFAGFNYSIPVAKTRPGKINDLQIRYDQGGKRVSWLVNGTKVLSTDRIGTLAFPREHLVIDEGGTEEQVTSRNVQCLLSTGNLLDGAGRPQDRDKRGLVQLAKDPGHYFAPLKGEPHRQEFLDTRSLPTNRLWGQGVILNQRLFEMTTEE</sequence>
<feature type="signal peptide" evidence="2">
    <location>
        <begin position="1"/>
        <end position="33"/>
    </location>
</feature>
<evidence type="ECO:0000256" key="2">
    <source>
        <dbReference type="SAM" id="SignalP"/>
    </source>
</evidence>
<organism evidence="3 4">
    <name type="scientific">Thermomonospora umbrina</name>
    <dbReference type="NCBI Taxonomy" id="111806"/>
    <lineage>
        <taxon>Bacteria</taxon>
        <taxon>Bacillati</taxon>
        <taxon>Actinomycetota</taxon>
        <taxon>Actinomycetes</taxon>
        <taxon>Streptosporangiales</taxon>
        <taxon>Thermomonosporaceae</taxon>
        <taxon>Thermomonospora</taxon>
    </lineage>
</organism>
<dbReference type="EMBL" id="QTTT01000001">
    <property type="protein sequence ID" value="REE96261.1"/>
    <property type="molecule type" value="Genomic_DNA"/>
</dbReference>
<keyword evidence="2" id="KW-0732">Signal</keyword>
<evidence type="ECO:0000313" key="4">
    <source>
        <dbReference type="Proteomes" id="UP000256661"/>
    </source>
</evidence>
<dbReference type="OrthoDB" id="2791077at2"/>
<feature type="chain" id="PRO_5017649828" description="Polysaccharide lyase-like protein" evidence="2">
    <location>
        <begin position="34"/>
        <end position="363"/>
    </location>
</feature>